<evidence type="ECO:0000313" key="7">
    <source>
        <dbReference type="EMBL" id="GAA5134449.1"/>
    </source>
</evidence>
<feature type="transmembrane region" description="Helical" evidence="5">
    <location>
        <begin position="30"/>
        <end position="50"/>
    </location>
</feature>
<evidence type="ECO:0000256" key="2">
    <source>
        <dbReference type="ARBA" id="ARBA00012438"/>
    </source>
</evidence>
<dbReference type="Pfam" id="PF02518">
    <property type="entry name" value="HATPase_c"/>
    <property type="match status" value="1"/>
</dbReference>
<comment type="catalytic activity">
    <reaction evidence="1">
        <text>ATP + protein L-histidine = ADP + protein N-phospho-L-histidine.</text>
        <dbReference type="EC" id="2.7.13.3"/>
    </reaction>
</comment>
<gene>
    <name evidence="7" type="ORF">GCM10023213_06190</name>
</gene>
<dbReference type="PROSITE" id="PS50109">
    <property type="entry name" value="HIS_KIN"/>
    <property type="match status" value="1"/>
</dbReference>
<evidence type="ECO:0000313" key="8">
    <source>
        <dbReference type="Proteomes" id="UP001499852"/>
    </source>
</evidence>
<dbReference type="SMART" id="SM00388">
    <property type="entry name" value="HisKA"/>
    <property type="match status" value="1"/>
</dbReference>
<dbReference type="InterPro" id="IPR004358">
    <property type="entry name" value="Sig_transdc_His_kin-like_C"/>
</dbReference>
<dbReference type="SMART" id="SM00387">
    <property type="entry name" value="HATPase_c"/>
    <property type="match status" value="1"/>
</dbReference>
<dbReference type="SUPFAM" id="SSF47384">
    <property type="entry name" value="Homodimeric domain of signal transducing histidine kinase"/>
    <property type="match status" value="1"/>
</dbReference>
<dbReference type="PANTHER" id="PTHR43065">
    <property type="entry name" value="SENSOR HISTIDINE KINASE"/>
    <property type="match status" value="1"/>
</dbReference>
<keyword evidence="3" id="KW-0597">Phosphoprotein</keyword>
<evidence type="ECO:0000256" key="1">
    <source>
        <dbReference type="ARBA" id="ARBA00000085"/>
    </source>
</evidence>
<keyword evidence="5" id="KW-1133">Transmembrane helix</keyword>
<dbReference type="PRINTS" id="PR00344">
    <property type="entry name" value="BCTRLSENSOR"/>
</dbReference>
<feature type="transmembrane region" description="Helical" evidence="5">
    <location>
        <begin position="62"/>
        <end position="81"/>
    </location>
</feature>
<dbReference type="InterPro" id="IPR036097">
    <property type="entry name" value="HisK_dim/P_sf"/>
</dbReference>
<name>A0ABP9NUB9_9BACT</name>
<accession>A0ABP9NUB9</accession>
<protein>
    <recommendedName>
        <fullName evidence="2">histidine kinase</fullName>
        <ecNumber evidence="2">2.7.13.3</ecNumber>
    </recommendedName>
</protein>
<feature type="transmembrane region" description="Helical" evidence="5">
    <location>
        <begin position="7"/>
        <end position="24"/>
    </location>
</feature>
<dbReference type="Pfam" id="PF00512">
    <property type="entry name" value="HisKA"/>
    <property type="match status" value="1"/>
</dbReference>
<keyword evidence="8" id="KW-1185">Reference proteome</keyword>
<dbReference type="Gene3D" id="1.10.287.130">
    <property type="match status" value="1"/>
</dbReference>
<dbReference type="InterPro" id="IPR005467">
    <property type="entry name" value="His_kinase_dom"/>
</dbReference>
<comment type="caution">
    <text evidence="7">The sequence shown here is derived from an EMBL/GenBank/DDBJ whole genome shotgun (WGS) entry which is preliminary data.</text>
</comment>
<dbReference type="Proteomes" id="UP001499852">
    <property type="component" value="Unassembled WGS sequence"/>
</dbReference>
<keyword evidence="5" id="KW-0472">Membrane</keyword>
<evidence type="ECO:0000256" key="3">
    <source>
        <dbReference type="ARBA" id="ARBA00022553"/>
    </source>
</evidence>
<proteinExistence type="predicted"/>
<feature type="transmembrane region" description="Helical" evidence="5">
    <location>
        <begin position="111"/>
        <end position="130"/>
    </location>
</feature>
<dbReference type="CDD" id="cd00082">
    <property type="entry name" value="HisKA"/>
    <property type="match status" value="1"/>
</dbReference>
<dbReference type="RefSeq" id="WP_345734911.1">
    <property type="nucleotide sequence ID" value="NZ_BAABIA010000001.1"/>
</dbReference>
<dbReference type="EMBL" id="BAABIA010000001">
    <property type="protein sequence ID" value="GAA5134449.1"/>
    <property type="molecule type" value="Genomic_DNA"/>
</dbReference>
<feature type="transmembrane region" description="Helical" evidence="5">
    <location>
        <begin position="136"/>
        <end position="159"/>
    </location>
</feature>
<evidence type="ECO:0000256" key="4">
    <source>
        <dbReference type="SAM" id="Coils"/>
    </source>
</evidence>
<dbReference type="InterPro" id="IPR003594">
    <property type="entry name" value="HATPase_dom"/>
</dbReference>
<dbReference type="SUPFAM" id="SSF55874">
    <property type="entry name" value="ATPase domain of HSP90 chaperone/DNA topoisomerase II/histidine kinase"/>
    <property type="match status" value="1"/>
</dbReference>
<keyword evidence="4" id="KW-0175">Coiled coil</keyword>
<feature type="domain" description="Histidine kinase" evidence="6">
    <location>
        <begin position="220"/>
        <end position="435"/>
    </location>
</feature>
<dbReference type="InterPro" id="IPR036890">
    <property type="entry name" value="HATPase_C_sf"/>
</dbReference>
<keyword evidence="5" id="KW-0812">Transmembrane</keyword>
<organism evidence="7 8">
    <name type="scientific">Prosthecobacter algae</name>
    <dbReference type="NCBI Taxonomy" id="1144682"/>
    <lineage>
        <taxon>Bacteria</taxon>
        <taxon>Pseudomonadati</taxon>
        <taxon>Verrucomicrobiota</taxon>
        <taxon>Verrucomicrobiia</taxon>
        <taxon>Verrucomicrobiales</taxon>
        <taxon>Verrucomicrobiaceae</taxon>
        <taxon>Prosthecobacter</taxon>
    </lineage>
</organism>
<feature type="transmembrane region" description="Helical" evidence="5">
    <location>
        <begin position="87"/>
        <end position="104"/>
    </location>
</feature>
<dbReference type="EC" id="2.7.13.3" evidence="2"/>
<evidence type="ECO:0000259" key="6">
    <source>
        <dbReference type="PROSITE" id="PS50109"/>
    </source>
</evidence>
<dbReference type="InterPro" id="IPR003661">
    <property type="entry name" value="HisK_dim/P_dom"/>
</dbReference>
<dbReference type="PANTHER" id="PTHR43065:SF42">
    <property type="entry name" value="TWO-COMPONENT SENSOR PPRA"/>
    <property type="match status" value="1"/>
</dbReference>
<feature type="coiled-coil region" evidence="4">
    <location>
        <begin position="181"/>
        <end position="211"/>
    </location>
</feature>
<sequence>MRNARLGAWFVMVLVPFCAVLDWLAYPSHFWEFVLLRILCSAMCIPLLLALDRPWAAHYHRVYPVILPLLPAMAICLMIYFSGDGGSSYYAGLMLCLVGTSFVFHWTFREIGITVALVLLFYFAATIPNLKYDGNLSSIGLFINNTLFILLTCVILYCGSRQHHAIRLREFVNRCKVEAQREELTRRNEELSATLQRLRETEAQLNQSEKLASIGRLSAGIVHEINNPLNFVKSALFVLKKKTRNLPPETVESMGQILTDIGEGVDRVASIVSDLRTFAHPENKGSSPINLQQAVAKANRLMAKQIGDAQAVMHCDVPTDLTALGDENHIIQILINLIQNSLDAIQAHPTPELSIHTTREGEDLLLHVRDNGSGIPEDHLQRIFDPFFTTKEVGQGMGLGLSLCYRMMQGMNGSITATSELGSHTEFTLRFKPAAAPAAA</sequence>
<dbReference type="Gene3D" id="3.30.565.10">
    <property type="entry name" value="Histidine kinase-like ATPase, C-terminal domain"/>
    <property type="match status" value="1"/>
</dbReference>
<evidence type="ECO:0000256" key="5">
    <source>
        <dbReference type="SAM" id="Phobius"/>
    </source>
</evidence>
<reference evidence="8" key="1">
    <citation type="journal article" date="2019" name="Int. J. Syst. Evol. Microbiol.">
        <title>The Global Catalogue of Microorganisms (GCM) 10K type strain sequencing project: providing services to taxonomists for standard genome sequencing and annotation.</title>
        <authorList>
            <consortium name="The Broad Institute Genomics Platform"/>
            <consortium name="The Broad Institute Genome Sequencing Center for Infectious Disease"/>
            <person name="Wu L."/>
            <person name="Ma J."/>
        </authorList>
    </citation>
    <scope>NUCLEOTIDE SEQUENCE [LARGE SCALE GENOMIC DNA]</scope>
    <source>
        <strain evidence="8">JCM 18053</strain>
    </source>
</reference>